<evidence type="ECO:0000313" key="6">
    <source>
        <dbReference type="Proteomes" id="UP000192602"/>
    </source>
</evidence>
<dbReference type="SUPFAM" id="SSF100879">
    <property type="entry name" value="Lesion bypass DNA polymerase (Y-family), little finger domain"/>
    <property type="match status" value="1"/>
</dbReference>
<dbReference type="Gene3D" id="3.30.70.270">
    <property type="match status" value="1"/>
</dbReference>
<reference evidence="6" key="1">
    <citation type="submission" date="2017-04" db="EMBL/GenBank/DDBJ databases">
        <authorList>
            <person name="Varghese N."/>
            <person name="Submissions S."/>
        </authorList>
    </citation>
    <scope>NUCLEOTIDE SEQUENCE [LARGE SCALE GENOMIC DNA]</scope>
    <source>
        <strain evidence="6">DSM 16512</strain>
    </source>
</reference>
<evidence type="ECO:0000256" key="1">
    <source>
        <dbReference type="ARBA" id="ARBA00010945"/>
    </source>
</evidence>
<dbReference type="GO" id="GO:0003684">
    <property type="term" value="F:damaged DNA binding"/>
    <property type="evidence" value="ECO:0007669"/>
    <property type="project" value="InterPro"/>
</dbReference>
<dbReference type="Pfam" id="PF00817">
    <property type="entry name" value="IMS"/>
    <property type="match status" value="1"/>
</dbReference>
<dbReference type="InterPro" id="IPR017961">
    <property type="entry name" value="DNA_pol_Y-fam_little_finger"/>
</dbReference>
<comment type="similarity">
    <text evidence="1">Belongs to the DNA polymerase type-Y family.</text>
</comment>
<dbReference type="InterPro" id="IPR043128">
    <property type="entry name" value="Rev_trsase/Diguanyl_cyclase"/>
</dbReference>
<dbReference type="PANTHER" id="PTHR11076">
    <property type="entry name" value="DNA REPAIR POLYMERASE UMUC / TRANSFERASE FAMILY MEMBER"/>
    <property type="match status" value="1"/>
</dbReference>
<dbReference type="GO" id="GO:0009432">
    <property type="term" value="P:SOS response"/>
    <property type="evidence" value="ECO:0007669"/>
    <property type="project" value="TreeGrafter"/>
</dbReference>
<dbReference type="Gene3D" id="3.40.1170.60">
    <property type="match status" value="1"/>
</dbReference>
<dbReference type="RefSeq" id="WP_084275226.1">
    <property type="nucleotide sequence ID" value="NZ_AP026671.1"/>
</dbReference>
<gene>
    <name evidence="5" type="ORF">SAMN05660197_0762</name>
</gene>
<dbReference type="CDD" id="cd03586">
    <property type="entry name" value="PolY_Pol_IV_kappa"/>
    <property type="match status" value="1"/>
</dbReference>
<dbReference type="SUPFAM" id="SSF56672">
    <property type="entry name" value="DNA/RNA polymerases"/>
    <property type="match status" value="1"/>
</dbReference>
<organism evidence="5 6">
    <name type="scientific">Nitratiruptor tergarcus DSM 16512</name>
    <dbReference type="NCBI Taxonomy" id="1069081"/>
    <lineage>
        <taxon>Bacteria</taxon>
        <taxon>Pseudomonadati</taxon>
        <taxon>Campylobacterota</taxon>
        <taxon>Epsilonproteobacteria</taxon>
        <taxon>Nautiliales</taxon>
        <taxon>Nitratiruptoraceae</taxon>
        <taxon>Nitratiruptor</taxon>
    </lineage>
</organism>
<evidence type="ECO:0000256" key="2">
    <source>
        <dbReference type="ARBA" id="ARBA00022457"/>
    </source>
</evidence>
<dbReference type="Gene3D" id="1.10.150.20">
    <property type="entry name" value="5' to 3' exonuclease, C-terminal subdomain"/>
    <property type="match status" value="1"/>
</dbReference>
<evidence type="ECO:0000256" key="3">
    <source>
        <dbReference type="ARBA" id="ARBA00022932"/>
    </source>
</evidence>
<dbReference type="STRING" id="1069081.SAMN05660197_0762"/>
<dbReference type="EMBL" id="FWWZ01000001">
    <property type="protein sequence ID" value="SMC08970.1"/>
    <property type="molecule type" value="Genomic_DNA"/>
</dbReference>
<dbReference type="PROSITE" id="PS50173">
    <property type="entry name" value="UMUC"/>
    <property type="match status" value="1"/>
</dbReference>
<sequence>MKIHLDLDAFFISAERIRKLSLRNIPAAVGGRGDPFIFNSFNKNIDTTHANSGAFVPSIMYDAKNSFEEYFIEGEKIRGIIITASYEARKYGIKTGMTIREALQIYPSLQVVPPNHLYYHELSHKLHLFLKKELPAVEQFSIDEFFADLSGWVDESEIEPFLHSLQQKIFKTFHLPISIGAAKSKWTAKLATSFAKPHGIKVVRDVEQFISPILIDQFPGIGRGYCKRLRNYGIKTLGETKEIKDLFYSWKKPGITLYKRIWGIDNEPINHKSPKKSVGISRTIDPLIDRQELQRRIIILARHLAFSVAKLRLTPKFYLLSLKYENGSKAKAHTLSHKIFSEQLLKNIALELLAVCDILPVEPVIRISLHCSRFYDQKLYNIFTYEGDKKLYNLFNSTNIIRKKFGIDKIMWGIEMQGGKAAMENS</sequence>
<keyword evidence="3" id="KW-0808">Transferase</keyword>
<dbReference type="PANTHER" id="PTHR11076:SF33">
    <property type="entry name" value="DNA POLYMERASE KAPPA"/>
    <property type="match status" value="1"/>
</dbReference>
<dbReference type="AlphaFoldDB" id="A0A1W1WSF5"/>
<dbReference type="Proteomes" id="UP000192602">
    <property type="component" value="Unassembled WGS sequence"/>
</dbReference>
<keyword evidence="3" id="KW-0548">Nucleotidyltransferase</keyword>
<evidence type="ECO:0000313" key="5">
    <source>
        <dbReference type="EMBL" id="SMC08970.1"/>
    </source>
</evidence>
<accession>A0A1W1WSF5</accession>
<dbReference type="InterPro" id="IPR050116">
    <property type="entry name" value="DNA_polymerase-Y"/>
</dbReference>
<dbReference type="GO" id="GO:0003887">
    <property type="term" value="F:DNA-directed DNA polymerase activity"/>
    <property type="evidence" value="ECO:0007669"/>
    <property type="project" value="UniProtKB-KW"/>
</dbReference>
<dbReference type="GO" id="GO:0006281">
    <property type="term" value="P:DNA repair"/>
    <property type="evidence" value="ECO:0007669"/>
    <property type="project" value="InterPro"/>
</dbReference>
<proteinExistence type="inferred from homology"/>
<keyword evidence="3" id="KW-0239">DNA-directed DNA polymerase</keyword>
<dbReference type="Pfam" id="PF11799">
    <property type="entry name" value="IMS_C"/>
    <property type="match status" value="1"/>
</dbReference>
<keyword evidence="2" id="KW-0515">Mutator protein</keyword>
<dbReference type="GO" id="GO:0042276">
    <property type="term" value="P:error-prone translesion synthesis"/>
    <property type="evidence" value="ECO:0007669"/>
    <property type="project" value="TreeGrafter"/>
</dbReference>
<dbReference type="InterPro" id="IPR043502">
    <property type="entry name" value="DNA/RNA_pol_sf"/>
</dbReference>
<feature type="domain" description="UmuC" evidence="4">
    <location>
        <begin position="2"/>
        <end position="222"/>
    </location>
</feature>
<keyword evidence="6" id="KW-1185">Reference proteome</keyword>
<dbReference type="InterPro" id="IPR001126">
    <property type="entry name" value="UmuC"/>
</dbReference>
<dbReference type="OrthoDB" id="9808813at2"/>
<evidence type="ECO:0000259" key="4">
    <source>
        <dbReference type="PROSITE" id="PS50173"/>
    </source>
</evidence>
<dbReference type="GO" id="GO:0005829">
    <property type="term" value="C:cytosol"/>
    <property type="evidence" value="ECO:0007669"/>
    <property type="project" value="TreeGrafter"/>
</dbReference>
<protein>
    <submittedName>
        <fullName evidence="5">DNA polymerase-4</fullName>
    </submittedName>
</protein>
<name>A0A1W1WSF5_9BACT</name>
<dbReference type="InterPro" id="IPR022880">
    <property type="entry name" value="DNApol_IV"/>
</dbReference>
<dbReference type="InterPro" id="IPR036775">
    <property type="entry name" value="DNA_pol_Y-fam_lit_finger_sf"/>
</dbReference>